<evidence type="ECO:0000256" key="2">
    <source>
        <dbReference type="ARBA" id="ARBA00022679"/>
    </source>
</evidence>
<name>A0A1J7BYC3_FLAJO</name>
<proteinExistence type="inferred from homology"/>
<evidence type="ECO:0000256" key="1">
    <source>
        <dbReference type="ARBA" id="ARBA00007274"/>
    </source>
</evidence>
<dbReference type="GO" id="GO:0016746">
    <property type="term" value="F:acyltransferase activity"/>
    <property type="evidence" value="ECO:0007669"/>
    <property type="project" value="UniProtKB-KW"/>
</dbReference>
<reference evidence="5 6" key="1">
    <citation type="submission" date="2016-10" db="EMBL/GenBank/DDBJ databases">
        <title>Draft Genome Sequence of Rhizobacteria Flavobacterium johnsoniae CI04.</title>
        <authorList>
            <person name="Bravo J.I."/>
            <person name="Lozano G.L."/>
            <person name="Handelsman J."/>
        </authorList>
    </citation>
    <scope>NUCLEOTIDE SEQUENCE [LARGE SCALE GENOMIC DNA]</scope>
    <source>
        <strain evidence="5 6">CI04</strain>
    </source>
</reference>
<dbReference type="EMBL" id="MLFK01000002">
    <property type="protein sequence ID" value="OIV43603.1"/>
    <property type="molecule type" value="Genomic_DNA"/>
</dbReference>
<dbReference type="SUPFAM" id="SSF51161">
    <property type="entry name" value="Trimeric LpxA-like enzymes"/>
    <property type="match status" value="1"/>
</dbReference>
<evidence type="ECO:0000256" key="3">
    <source>
        <dbReference type="ARBA" id="ARBA00022737"/>
    </source>
</evidence>
<comment type="similarity">
    <text evidence="1">Belongs to the transferase hexapeptide repeat family.</text>
</comment>
<keyword evidence="6" id="KW-1185">Reference proteome</keyword>
<protein>
    <submittedName>
        <fullName evidence="5">Uncharacterized protein</fullName>
    </submittedName>
</protein>
<dbReference type="InterPro" id="IPR001451">
    <property type="entry name" value="Hexapep"/>
</dbReference>
<evidence type="ECO:0000313" key="5">
    <source>
        <dbReference type="EMBL" id="OIV43603.1"/>
    </source>
</evidence>
<dbReference type="CDD" id="cd03349">
    <property type="entry name" value="LbH_XAT"/>
    <property type="match status" value="1"/>
</dbReference>
<evidence type="ECO:0000313" key="6">
    <source>
        <dbReference type="Proteomes" id="UP000182826"/>
    </source>
</evidence>
<dbReference type="Gene3D" id="2.160.10.10">
    <property type="entry name" value="Hexapeptide repeat proteins"/>
    <property type="match status" value="1"/>
</dbReference>
<keyword evidence="4" id="KW-0012">Acyltransferase</keyword>
<dbReference type="PANTHER" id="PTHR43300">
    <property type="entry name" value="ACETYLTRANSFERASE"/>
    <property type="match status" value="1"/>
</dbReference>
<dbReference type="Proteomes" id="UP000182826">
    <property type="component" value="Unassembled WGS sequence"/>
</dbReference>
<dbReference type="InterPro" id="IPR018357">
    <property type="entry name" value="Hexapep_transf_CS"/>
</dbReference>
<dbReference type="InterPro" id="IPR011004">
    <property type="entry name" value="Trimer_LpxA-like_sf"/>
</dbReference>
<organism evidence="5 6">
    <name type="scientific">Flavobacterium johnsoniae</name>
    <name type="common">Cytophaga johnsonae</name>
    <dbReference type="NCBI Taxonomy" id="986"/>
    <lineage>
        <taxon>Bacteria</taxon>
        <taxon>Pseudomonadati</taxon>
        <taxon>Bacteroidota</taxon>
        <taxon>Flavobacteriia</taxon>
        <taxon>Flavobacteriales</taxon>
        <taxon>Flavobacteriaceae</taxon>
        <taxon>Flavobacterium</taxon>
    </lineage>
</organism>
<sequence length="196" mass="21750">MQMVEWRLNNKHNSTTISLNVKNSKIITVGKHSYGEIITESFENKSEQLSIGNFVSIASNVVFILGGNHKINTFTTYPLKAHFLEDFSEDDAGTKGPIKVEDEVWIGNNVLVLSGVTLGKGSIIAAGSVVTKDVMPFSIVGGNPAKFIKWRISENLIQERVAIDLEKIGLEAILKNVELFYTPLDQYIINLIKKDI</sequence>
<dbReference type="PROSITE" id="PS00101">
    <property type="entry name" value="HEXAPEP_TRANSFERASES"/>
    <property type="match status" value="1"/>
</dbReference>
<dbReference type="InterPro" id="IPR050179">
    <property type="entry name" value="Trans_hexapeptide_repeat"/>
</dbReference>
<dbReference type="Pfam" id="PF00132">
    <property type="entry name" value="Hexapep"/>
    <property type="match status" value="1"/>
</dbReference>
<comment type="caution">
    <text evidence="5">The sequence shown here is derived from an EMBL/GenBank/DDBJ whole genome shotgun (WGS) entry which is preliminary data.</text>
</comment>
<keyword evidence="2" id="KW-0808">Transferase</keyword>
<keyword evidence="3" id="KW-0677">Repeat</keyword>
<dbReference type="PANTHER" id="PTHR43300:SF11">
    <property type="entry name" value="ACETYLTRANSFERASE RV3034C-RELATED"/>
    <property type="match status" value="1"/>
</dbReference>
<dbReference type="AlphaFoldDB" id="A0A1J7BYC3"/>
<gene>
    <name evidence="5" type="ORF">BKM63_03080</name>
</gene>
<evidence type="ECO:0000256" key="4">
    <source>
        <dbReference type="ARBA" id="ARBA00023315"/>
    </source>
</evidence>
<accession>A0A1J7BYC3</accession>